<dbReference type="Pfam" id="PF00512">
    <property type="entry name" value="HisKA"/>
    <property type="match status" value="1"/>
</dbReference>
<dbReference type="InterPro" id="IPR036890">
    <property type="entry name" value="HATPase_C_sf"/>
</dbReference>
<evidence type="ECO:0000256" key="5">
    <source>
        <dbReference type="ARBA" id="ARBA00022679"/>
    </source>
</evidence>
<dbReference type="Gene3D" id="3.30.565.10">
    <property type="entry name" value="Histidine kinase-like ATPase, C-terminal domain"/>
    <property type="match status" value="1"/>
</dbReference>
<dbReference type="GO" id="GO:0016020">
    <property type="term" value="C:membrane"/>
    <property type="evidence" value="ECO:0007669"/>
    <property type="project" value="UniProtKB-SubCell"/>
</dbReference>
<dbReference type="PANTHER" id="PTHR45528:SF12">
    <property type="entry name" value="SENSOR HISTIDINE KINASE ARSS"/>
    <property type="match status" value="1"/>
</dbReference>
<name>A0A0F9QQ92_9ZZZZ</name>
<dbReference type="InterPro" id="IPR005467">
    <property type="entry name" value="His_kinase_dom"/>
</dbReference>
<dbReference type="InterPro" id="IPR003594">
    <property type="entry name" value="HATPase_dom"/>
</dbReference>
<dbReference type="CDD" id="cd00082">
    <property type="entry name" value="HisKA"/>
    <property type="match status" value="1"/>
</dbReference>
<proteinExistence type="predicted"/>
<dbReference type="AlphaFoldDB" id="A0A0F9QQ92"/>
<keyword evidence="8 10" id="KW-1133">Transmembrane helix</keyword>
<dbReference type="SMART" id="SM00387">
    <property type="entry name" value="HATPase_c"/>
    <property type="match status" value="1"/>
</dbReference>
<evidence type="ECO:0000256" key="2">
    <source>
        <dbReference type="ARBA" id="ARBA00004141"/>
    </source>
</evidence>
<keyword evidence="5" id="KW-0808">Transferase</keyword>
<sequence length="478" mass="53894">MSQQQNKNHSIKRKLVNNISAVISVILFTIFLTVDLSVDTWVEDQFNQSLTNKANYLKTLVEDDNNVVEFDFAGEFMSEYEAADATEFYQLWHGRDVFERSDSLALYENANLPFLEMPINESKIIDYELPNGRDGRALISHFVAQKDDRNPTHSAVFNTMTLAIAAPTAELNKVLIIIDVVFILTCVLGVFGVRYLVTRIVNKGLHPLHNLNDQIKLLDITGVAQTIESDFKVEEIEPIRNELNKFITVNQQLYSNEKRLTSDIAHELKTPIAELISLSEVAIRYPDDKRISDTYTSDVLNISQRMKTIVSNLLLLQRSSSSTMQLNAQNIILNNLVNQIIDELTFKHPTIKTRLNNEISDEITLNADEFSLNTILCNLIDNALFYGLPEAPIKLTAVNNSTNMIISVSNKVNKPLSGEQLIAIFDPLYQLDSSRTNNQRHGLGLSIVQSLCNLNGFTITASNTENNTLTFILTLPLK</sequence>
<evidence type="ECO:0000256" key="1">
    <source>
        <dbReference type="ARBA" id="ARBA00000085"/>
    </source>
</evidence>
<dbReference type="InterPro" id="IPR036097">
    <property type="entry name" value="HisK_dim/P_sf"/>
</dbReference>
<evidence type="ECO:0000256" key="8">
    <source>
        <dbReference type="ARBA" id="ARBA00022989"/>
    </source>
</evidence>
<dbReference type="Pfam" id="PF02518">
    <property type="entry name" value="HATPase_c"/>
    <property type="match status" value="1"/>
</dbReference>
<dbReference type="SUPFAM" id="SSF47384">
    <property type="entry name" value="Homodimeric domain of signal transducing histidine kinase"/>
    <property type="match status" value="1"/>
</dbReference>
<gene>
    <name evidence="12" type="ORF">LCGC14_0674030</name>
</gene>
<dbReference type="PANTHER" id="PTHR45528">
    <property type="entry name" value="SENSOR HISTIDINE KINASE CPXA"/>
    <property type="match status" value="1"/>
</dbReference>
<dbReference type="SUPFAM" id="SSF55874">
    <property type="entry name" value="ATPase domain of HSP90 chaperone/DNA topoisomerase II/histidine kinase"/>
    <property type="match status" value="1"/>
</dbReference>
<organism evidence="12">
    <name type="scientific">marine sediment metagenome</name>
    <dbReference type="NCBI Taxonomy" id="412755"/>
    <lineage>
        <taxon>unclassified sequences</taxon>
        <taxon>metagenomes</taxon>
        <taxon>ecological metagenomes</taxon>
    </lineage>
</organism>
<dbReference type="PROSITE" id="PS50109">
    <property type="entry name" value="HIS_KIN"/>
    <property type="match status" value="1"/>
</dbReference>
<evidence type="ECO:0000256" key="3">
    <source>
        <dbReference type="ARBA" id="ARBA00012438"/>
    </source>
</evidence>
<keyword evidence="4" id="KW-0597">Phosphoprotein</keyword>
<feature type="transmembrane region" description="Helical" evidence="10">
    <location>
        <begin position="15"/>
        <end position="34"/>
    </location>
</feature>
<evidence type="ECO:0000256" key="10">
    <source>
        <dbReference type="SAM" id="Phobius"/>
    </source>
</evidence>
<dbReference type="InterPro" id="IPR050398">
    <property type="entry name" value="HssS/ArlS-like"/>
</dbReference>
<accession>A0A0F9QQ92</accession>
<evidence type="ECO:0000256" key="6">
    <source>
        <dbReference type="ARBA" id="ARBA00022692"/>
    </source>
</evidence>
<dbReference type="GO" id="GO:0000155">
    <property type="term" value="F:phosphorelay sensor kinase activity"/>
    <property type="evidence" value="ECO:0007669"/>
    <property type="project" value="InterPro"/>
</dbReference>
<dbReference type="EMBL" id="LAZR01001336">
    <property type="protein sequence ID" value="KKN46335.1"/>
    <property type="molecule type" value="Genomic_DNA"/>
</dbReference>
<keyword evidence="9 10" id="KW-0472">Membrane</keyword>
<evidence type="ECO:0000259" key="11">
    <source>
        <dbReference type="PROSITE" id="PS50109"/>
    </source>
</evidence>
<comment type="caution">
    <text evidence="12">The sequence shown here is derived from an EMBL/GenBank/DDBJ whole genome shotgun (WGS) entry which is preliminary data.</text>
</comment>
<dbReference type="SMART" id="SM00388">
    <property type="entry name" value="HisKA"/>
    <property type="match status" value="1"/>
</dbReference>
<dbReference type="EC" id="2.7.13.3" evidence="3"/>
<evidence type="ECO:0000256" key="7">
    <source>
        <dbReference type="ARBA" id="ARBA00022777"/>
    </source>
</evidence>
<dbReference type="InterPro" id="IPR003661">
    <property type="entry name" value="HisK_dim/P_dom"/>
</dbReference>
<reference evidence="12" key="1">
    <citation type="journal article" date="2015" name="Nature">
        <title>Complex archaea that bridge the gap between prokaryotes and eukaryotes.</title>
        <authorList>
            <person name="Spang A."/>
            <person name="Saw J.H."/>
            <person name="Jorgensen S.L."/>
            <person name="Zaremba-Niedzwiedzka K."/>
            <person name="Martijn J."/>
            <person name="Lind A.E."/>
            <person name="van Eijk R."/>
            <person name="Schleper C."/>
            <person name="Guy L."/>
            <person name="Ettema T.J."/>
        </authorList>
    </citation>
    <scope>NUCLEOTIDE SEQUENCE</scope>
</reference>
<dbReference type="Gene3D" id="1.10.287.130">
    <property type="match status" value="1"/>
</dbReference>
<evidence type="ECO:0000313" key="12">
    <source>
        <dbReference type="EMBL" id="KKN46335.1"/>
    </source>
</evidence>
<evidence type="ECO:0000256" key="4">
    <source>
        <dbReference type="ARBA" id="ARBA00022553"/>
    </source>
</evidence>
<keyword evidence="6 10" id="KW-0812">Transmembrane</keyword>
<feature type="transmembrane region" description="Helical" evidence="10">
    <location>
        <begin position="174"/>
        <end position="197"/>
    </location>
</feature>
<comment type="catalytic activity">
    <reaction evidence="1">
        <text>ATP + protein L-histidine = ADP + protein N-phospho-L-histidine.</text>
        <dbReference type="EC" id="2.7.13.3"/>
    </reaction>
</comment>
<dbReference type="CDD" id="cd00075">
    <property type="entry name" value="HATPase"/>
    <property type="match status" value="1"/>
</dbReference>
<keyword evidence="7" id="KW-0418">Kinase</keyword>
<evidence type="ECO:0000256" key="9">
    <source>
        <dbReference type="ARBA" id="ARBA00023136"/>
    </source>
</evidence>
<protein>
    <recommendedName>
        <fullName evidence="3">histidine kinase</fullName>
        <ecNumber evidence="3">2.7.13.3</ecNumber>
    </recommendedName>
</protein>
<feature type="domain" description="Histidine kinase" evidence="11">
    <location>
        <begin position="263"/>
        <end position="478"/>
    </location>
</feature>
<comment type="subcellular location">
    <subcellularLocation>
        <location evidence="2">Membrane</location>
        <topology evidence="2">Multi-pass membrane protein</topology>
    </subcellularLocation>
</comment>